<reference evidence="6 7" key="1">
    <citation type="submission" date="2020-05" db="EMBL/GenBank/DDBJ databases">
        <title>Azospirillum oleiclasticum sp. nov, a nitrogen-fixing and heavy crude oil-emulsifying bacterium isolated from the crude oil of Yumen Oilfield.</title>
        <authorList>
            <person name="Wu D."/>
            <person name="Cai M."/>
            <person name="Zhang X."/>
        </authorList>
    </citation>
    <scope>NUCLEOTIDE SEQUENCE [LARGE SCALE GENOMIC DNA]</scope>
    <source>
        <strain evidence="6 7">ROY-1-1-2</strain>
    </source>
</reference>
<dbReference type="Proteomes" id="UP000584642">
    <property type="component" value="Unassembled WGS sequence"/>
</dbReference>
<dbReference type="PROSITE" id="PS50977">
    <property type="entry name" value="HTH_TETR_2"/>
    <property type="match status" value="1"/>
</dbReference>
<dbReference type="SUPFAM" id="SSF48498">
    <property type="entry name" value="Tetracyclin repressor-like, C-terminal domain"/>
    <property type="match status" value="1"/>
</dbReference>
<dbReference type="Gene3D" id="1.10.10.60">
    <property type="entry name" value="Homeodomain-like"/>
    <property type="match status" value="1"/>
</dbReference>
<organism evidence="6 7">
    <name type="scientific">Azospirillum oleiclasticum</name>
    <dbReference type="NCBI Taxonomy" id="2735135"/>
    <lineage>
        <taxon>Bacteria</taxon>
        <taxon>Pseudomonadati</taxon>
        <taxon>Pseudomonadota</taxon>
        <taxon>Alphaproteobacteria</taxon>
        <taxon>Rhodospirillales</taxon>
        <taxon>Azospirillaceae</taxon>
        <taxon>Azospirillum</taxon>
    </lineage>
</organism>
<dbReference type="InterPro" id="IPR001647">
    <property type="entry name" value="HTH_TetR"/>
</dbReference>
<keyword evidence="1" id="KW-0805">Transcription regulation</keyword>
<evidence type="ECO:0000259" key="5">
    <source>
        <dbReference type="PROSITE" id="PS50977"/>
    </source>
</evidence>
<dbReference type="Pfam" id="PF17932">
    <property type="entry name" value="TetR_C_24"/>
    <property type="match status" value="1"/>
</dbReference>
<feature type="domain" description="HTH tetR-type" evidence="5">
    <location>
        <begin position="18"/>
        <end position="78"/>
    </location>
</feature>
<proteinExistence type="predicted"/>
<evidence type="ECO:0000256" key="1">
    <source>
        <dbReference type="ARBA" id="ARBA00023015"/>
    </source>
</evidence>
<gene>
    <name evidence="6" type="ORF">HND93_30085</name>
</gene>
<protein>
    <submittedName>
        <fullName evidence="6">TetR/AcrR family transcriptional regulator</fullName>
    </submittedName>
</protein>
<evidence type="ECO:0000256" key="2">
    <source>
        <dbReference type="ARBA" id="ARBA00023125"/>
    </source>
</evidence>
<keyword evidence="2 4" id="KW-0238">DNA-binding</keyword>
<keyword evidence="7" id="KW-1185">Reference proteome</keyword>
<dbReference type="PRINTS" id="PR00455">
    <property type="entry name" value="HTHTETR"/>
</dbReference>
<sequence length="217" mass="23931">MTTATDAATDTAAILDGDRARTEILDAAAKAFMRKGYAAASIDDVAEVLGCTKGRIYHHYRSKADLFFDVHKRGMAMDLAAVRGCAKEGQAPLDRLFDMAVAHLLVIMNELAYQRVAVQGLEMHLAGQTTPEQRSTLREILALRDEYEGLFAAEIARAVEAGAIPAQEVGLVVKPFLGALNWTTIWYRQRRNQSQAERRRIAEQIARFALRGLGTTP</sequence>
<name>A0ABX2TLM4_9PROT</name>
<accession>A0ABX2TLM4</accession>
<keyword evidence="3" id="KW-0804">Transcription</keyword>
<dbReference type="Gene3D" id="1.10.357.10">
    <property type="entry name" value="Tetracycline Repressor, domain 2"/>
    <property type="match status" value="1"/>
</dbReference>
<dbReference type="InterPro" id="IPR050109">
    <property type="entry name" value="HTH-type_TetR-like_transc_reg"/>
</dbReference>
<evidence type="ECO:0000313" key="7">
    <source>
        <dbReference type="Proteomes" id="UP000584642"/>
    </source>
</evidence>
<dbReference type="SUPFAM" id="SSF46689">
    <property type="entry name" value="Homeodomain-like"/>
    <property type="match status" value="1"/>
</dbReference>
<feature type="DNA-binding region" description="H-T-H motif" evidence="4">
    <location>
        <begin position="41"/>
        <end position="60"/>
    </location>
</feature>
<dbReference type="Pfam" id="PF00440">
    <property type="entry name" value="TetR_N"/>
    <property type="match status" value="1"/>
</dbReference>
<dbReference type="PANTHER" id="PTHR30055">
    <property type="entry name" value="HTH-TYPE TRANSCRIPTIONAL REGULATOR RUTR"/>
    <property type="match status" value="1"/>
</dbReference>
<evidence type="ECO:0000256" key="4">
    <source>
        <dbReference type="PROSITE-ProRule" id="PRU00335"/>
    </source>
</evidence>
<dbReference type="InterPro" id="IPR041490">
    <property type="entry name" value="KstR2_TetR_C"/>
</dbReference>
<dbReference type="InterPro" id="IPR036271">
    <property type="entry name" value="Tet_transcr_reg_TetR-rel_C_sf"/>
</dbReference>
<comment type="caution">
    <text evidence="6">The sequence shown here is derived from an EMBL/GenBank/DDBJ whole genome shotgun (WGS) entry which is preliminary data.</text>
</comment>
<evidence type="ECO:0000256" key="3">
    <source>
        <dbReference type="ARBA" id="ARBA00023163"/>
    </source>
</evidence>
<dbReference type="InterPro" id="IPR009057">
    <property type="entry name" value="Homeodomain-like_sf"/>
</dbReference>
<dbReference type="RefSeq" id="WP_180285753.1">
    <property type="nucleotide sequence ID" value="NZ_JABFDB010000033.1"/>
</dbReference>
<dbReference type="EMBL" id="JABFDB010000033">
    <property type="protein sequence ID" value="NYZ23973.1"/>
    <property type="molecule type" value="Genomic_DNA"/>
</dbReference>
<evidence type="ECO:0000313" key="6">
    <source>
        <dbReference type="EMBL" id="NYZ23973.1"/>
    </source>
</evidence>
<dbReference type="PANTHER" id="PTHR30055:SF234">
    <property type="entry name" value="HTH-TYPE TRANSCRIPTIONAL REGULATOR BETI"/>
    <property type="match status" value="1"/>
</dbReference>